<name>A0A5B6X0K7_9ROSI</name>
<reference evidence="2" key="1">
    <citation type="journal article" date="2019" name="Plant Biotechnol. J.">
        <title>Genome sequencing of the Australian wild diploid species Gossypium australe highlights disease resistance and delayed gland morphogenesis.</title>
        <authorList>
            <person name="Cai Y."/>
            <person name="Cai X."/>
            <person name="Wang Q."/>
            <person name="Wang P."/>
            <person name="Zhang Y."/>
            <person name="Cai C."/>
            <person name="Xu Y."/>
            <person name="Wang K."/>
            <person name="Zhou Z."/>
            <person name="Wang C."/>
            <person name="Geng S."/>
            <person name="Li B."/>
            <person name="Dong Q."/>
            <person name="Hou Y."/>
            <person name="Wang H."/>
            <person name="Ai P."/>
            <person name="Liu Z."/>
            <person name="Yi F."/>
            <person name="Sun M."/>
            <person name="An G."/>
            <person name="Cheng J."/>
            <person name="Zhang Y."/>
            <person name="Shi Q."/>
            <person name="Xie Y."/>
            <person name="Shi X."/>
            <person name="Chang Y."/>
            <person name="Huang F."/>
            <person name="Chen Y."/>
            <person name="Hong S."/>
            <person name="Mi L."/>
            <person name="Sun Q."/>
            <person name="Zhang L."/>
            <person name="Zhou B."/>
            <person name="Peng R."/>
            <person name="Zhang X."/>
            <person name="Liu F."/>
        </authorList>
    </citation>
    <scope>NUCLEOTIDE SEQUENCE [LARGE SCALE GENOMIC DNA]</scope>
    <source>
        <strain evidence="2">cv. PA1801</strain>
    </source>
</reference>
<organism evidence="1 2">
    <name type="scientific">Gossypium australe</name>
    <dbReference type="NCBI Taxonomy" id="47621"/>
    <lineage>
        <taxon>Eukaryota</taxon>
        <taxon>Viridiplantae</taxon>
        <taxon>Streptophyta</taxon>
        <taxon>Embryophyta</taxon>
        <taxon>Tracheophyta</taxon>
        <taxon>Spermatophyta</taxon>
        <taxon>Magnoliopsida</taxon>
        <taxon>eudicotyledons</taxon>
        <taxon>Gunneridae</taxon>
        <taxon>Pentapetalae</taxon>
        <taxon>rosids</taxon>
        <taxon>malvids</taxon>
        <taxon>Malvales</taxon>
        <taxon>Malvaceae</taxon>
        <taxon>Malvoideae</taxon>
        <taxon>Gossypium</taxon>
    </lineage>
</organism>
<protein>
    <submittedName>
        <fullName evidence="1">Uncharacterized protein</fullName>
    </submittedName>
</protein>
<keyword evidence="2" id="KW-1185">Reference proteome</keyword>
<evidence type="ECO:0000313" key="1">
    <source>
        <dbReference type="EMBL" id="KAA3487216.1"/>
    </source>
</evidence>
<dbReference type="AlphaFoldDB" id="A0A5B6X0K7"/>
<sequence>MLDPKLNKYCLVIQQQASSYPKYSWDGHTLCKKENWSLGTLFNQGPFLYACNPTSTSILNLLEGTHQAHQAMGSRMPSLPMM</sequence>
<gene>
    <name evidence="1" type="ORF">EPI10_031055</name>
</gene>
<dbReference type="Proteomes" id="UP000325315">
    <property type="component" value="Unassembled WGS sequence"/>
</dbReference>
<proteinExistence type="predicted"/>
<evidence type="ECO:0000313" key="2">
    <source>
        <dbReference type="Proteomes" id="UP000325315"/>
    </source>
</evidence>
<accession>A0A5B6X0K7</accession>
<comment type="caution">
    <text evidence="1">The sequence shown here is derived from an EMBL/GenBank/DDBJ whole genome shotgun (WGS) entry which is preliminary data.</text>
</comment>
<dbReference type="EMBL" id="SMMG02000001">
    <property type="protein sequence ID" value="KAA3487216.1"/>
    <property type="molecule type" value="Genomic_DNA"/>
</dbReference>